<feature type="binding site" evidence="3">
    <location>
        <position position="190"/>
    </location>
    <ligand>
        <name>Zn(2+)</name>
        <dbReference type="ChEBI" id="CHEBI:29105"/>
        <label>1</label>
    </ligand>
</feature>
<gene>
    <name evidence="6" type="ORF">SAMN05660330_03705</name>
</gene>
<evidence type="ECO:0000313" key="6">
    <source>
        <dbReference type="EMBL" id="SDP69064.1"/>
    </source>
</evidence>
<dbReference type="EMBL" id="FNJI01000035">
    <property type="protein sequence ID" value="SDP69064.1"/>
    <property type="molecule type" value="Genomic_DNA"/>
</dbReference>
<dbReference type="Pfam" id="PF01546">
    <property type="entry name" value="Peptidase_M20"/>
    <property type="match status" value="1"/>
</dbReference>
<feature type="binding site" evidence="3">
    <location>
        <position position="88"/>
    </location>
    <ligand>
        <name>Zn(2+)</name>
        <dbReference type="ChEBI" id="CHEBI:29105"/>
        <label>2</label>
    </ligand>
</feature>
<dbReference type="Gene3D" id="3.40.630.10">
    <property type="entry name" value="Zn peptidases"/>
    <property type="match status" value="1"/>
</dbReference>
<dbReference type="GO" id="GO:0016813">
    <property type="term" value="F:hydrolase activity, acting on carbon-nitrogen (but not peptide) bonds, in linear amidines"/>
    <property type="evidence" value="ECO:0007669"/>
    <property type="project" value="InterPro"/>
</dbReference>
<feature type="binding site" evidence="3">
    <location>
        <position position="77"/>
    </location>
    <ligand>
        <name>Zn(2+)</name>
        <dbReference type="ChEBI" id="CHEBI:29105"/>
        <label>1</label>
    </ligand>
</feature>
<feature type="binding site" evidence="4">
    <location>
        <position position="278"/>
    </location>
    <ligand>
        <name>allantoate</name>
        <dbReference type="ChEBI" id="CHEBI:17536"/>
    </ligand>
</feature>
<protein>
    <submittedName>
        <fullName evidence="6">N-carbamoyl-L-amino-acid hydrolase</fullName>
    </submittedName>
</protein>
<comment type="cofactor">
    <cofactor evidence="3">
        <name>Zn(2+)</name>
        <dbReference type="ChEBI" id="CHEBI:29105"/>
    </cofactor>
    <text evidence="3">Binds 2 Zn(2+) ions per subunit.</text>
</comment>
<dbReference type="Gene3D" id="3.30.70.360">
    <property type="match status" value="1"/>
</dbReference>
<feature type="binding site" evidence="3">
    <location>
        <position position="123"/>
    </location>
    <ligand>
        <name>Zn(2+)</name>
        <dbReference type="ChEBI" id="CHEBI:29105"/>
        <label>2</label>
    </ligand>
</feature>
<dbReference type="PANTHER" id="PTHR32494:SF5">
    <property type="entry name" value="ALLANTOATE AMIDOHYDROLASE"/>
    <property type="match status" value="1"/>
</dbReference>
<dbReference type="SUPFAM" id="SSF55031">
    <property type="entry name" value="Bacterial exopeptidase dimerisation domain"/>
    <property type="match status" value="1"/>
</dbReference>
<dbReference type="AlphaFoldDB" id="A0A1H0USB2"/>
<evidence type="ECO:0000313" key="7">
    <source>
        <dbReference type="Proteomes" id="UP000199073"/>
    </source>
</evidence>
<dbReference type="InterPro" id="IPR002933">
    <property type="entry name" value="Peptidase_M20"/>
</dbReference>
<feature type="domain" description="Peptidase M20 dimerisation" evidence="5">
    <location>
        <begin position="214"/>
        <end position="311"/>
    </location>
</feature>
<dbReference type="GO" id="GO:0046872">
    <property type="term" value="F:metal ion binding"/>
    <property type="evidence" value="ECO:0007669"/>
    <property type="project" value="UniProtKB-KW"/>
</dbReference>
<feature type="binding site" evidence="4">
    <location>
        <position position="215"/>
    </location>
    <ligand>
        <name>allantoate</name>
        <dbReference type="ChEBI" id="CHEBI:17536"/>
    </ligand>
</feature>
<evidence type="ECO:0000256" key="4">
    <source>
        <dbReference type="PIRSR" id="PIRSR001235-2"/>
    </source>
</evidence>
<keyword evidence="7" id="KW-1185">Reference proteome</keyword>
<name>A0A1H0USB2_9BACT</name>
<evidence type="ECO:0000256" key="1">
    <source>
        <dbReference type="ARBA" id="ARBA00006153"/>
    </source>
</evidence>
<evidence type="ECO:0000256" key="2">
    <source>
        <dbReference type="ARBA" id="ARBA00022801"/>
    </source>
</evidence>
<dbReference type="InterPro" id="IPR011650">
    <property type="entry name" value="Peptidase_M20_dimer"/>
</dbReference>
<reference evidence="6 7" key="1">
    <citation type="submission" date="2016-10" db="EMBL/GenBank/DDBJ databases">
        <authorList>
            <person name="de Groot N.N."/>
        </authorList>
    </citation>
    <scope>NUCLEOTIDE SEQUENCE [LARGE SCALE GENOMIC DNA]</scope>
    <source>
        <strain evidence="6 7">DSM 12130</strain>
    </source>
</reference>
<dbReference type="SUPFAM" id="SSF53187">
    <property type="entry name" value="Zn-dependent exopeptidases"/>
    <property type="match status" value="1"/>
</dbReference>
<keyword evidence="3" id="KW-0479">Metal-binding</keyword>
<organism evidence="6 7">
    <name type="scientific">Desulforhopalus singaporensis</name>
    <dbReference type="NCBI Taxonomy" id="91360"/>
    <lineage>
        <taxon>Bacteria</taxon>
        <taxon>Pseudomonadati</taxon>
        <taxon>Thermodesulfobacteriota</taxon>
        <taxon>Desulfobulbia</taxon>
        <taxon>Desulfobulbales</taxon>
        <taxon>Desulfocapsaceae</taxon>
        <taxon>Desulforhopalus</taxon>
    </lineage>
</organism>
<comment type="similarity">
    <text evidence="1">Belongs to the peptidase M20 family.</text>
</comment>
<feature type="binding site" evidence="4">
    <location>
        <position position="291"/>
    </location>
    <ligand>
        <name>allantoate</name>
        <dbReference type="ChEBI" id="CHEBI:17536"/>
    </ligand>
</feature>
<sequence>MKVNCERLWATHMDAAEFTELGSPYTRRSFTPQYREMRNWLTDAFLEAGLKVKTDGAGNLHGIYSGTSDRNFVVGSHTDTVPCGGRFDGISGVLTFLEIARCMKEAGFIPCKNIVGIDFLAEEPSEFRLSCIGSRLATGNFTNEMLNLQHRESGMLLSEAIQEWGGNLSLLSPGCPLFDTATFDGFLELHIEQGPVLENENLDVGLVTGICSVTRYDFSVQGRADHAGNTPMDTRSDAVVAASKVIDAISEIAQGTLSQKTYFTATVGKVDIFPNGSNIIAERVDFTLDIRSEDNLLVQECLESIFASASAIAKLTNTTIEHIKISQGRPSISDGTLLSVLEKKAKELGLGYTKMLSGAGHDAAYMSTIMPMAMIFIPCKGGRSHSNSEYSSKHQIEKGANLLLKSLVELTS</sequence>
<evidence type="ECO:0000256" key="3">
    <source>
        <dbReference type="PIRSR" id="PIRSR001235-1"/>
    </source>
</evidence>
<dbReference type="InterPro" id="IPR036264">
    <property type="entry name" value="Bact_exopeptidase_dim_dom"/>
</dbReference>
<feature type="binding site" evidence="3">
    <location>
        <position position="88"/>
    </location>
    <ligand>
        <name>Zn(2+)</name>
        <dbReference type="ChEBI" id="CHEBI:29105"/>
        <label>1</label>
    </ligand>
</feature>
<dbReference type="STRING" id="91360.SAMN05660330_03705"/>
<dbReference type="PANTHER" id="PTHR32494">
    <property type="entry name" value="ALLANTOATE DEIMINASE-RELATED"/>
    <property type="match status" value="1"/>
</dbReference>
<dbReference type="InterPro" id="IPR010158">
    <property type="entry name" value="Amidase_Cbmase"/>
</dbReference>
<proteinExistence type="inferred from homology"/>
<keyword evidence="3" id="KW-0862">Zinc</keyword>
<accession>A0A1H0USB2</accession>
<dbReference type="NCBIfam" id="TIGR01879">
    <property type="entry name" value="hydantase"/>
    <property type="match status" value="1"/>
</dbReference>
<dbReference type="PIRSF" id="PIRSF001235">
    <property type="entry name" value="Amidase_carbamoylase"/>
    <property type="match status" value="1"/>
</dbReference>
<dbReference type="Proteomes" id="UP000199073">
    <property type="component" value="Unassembled WGS sequence"/>
</dbReference>
<evidence type="ECO:0000259" key="5">
    <source>
        <dbReference type="Pfam" id="PF07687"/>
    </source>
</evidence>
<dbReference type="CDD" id="cd03884">
    <property type="entry name" value="M20_bAS"/>
    <property type="match status" value="1"/>
</dbReference>
<dbReference type="Pfam" id="PF07687">
    <property type="entry name" value="M20_dimer"/>
    <property type="match status" value="1"/>
</dbReference>
<feature type="binding site" evidence="3">
    <location>
        <position position="385"/>
    </location>
    <ligand>
        <name>Zn(2+)</name>
        <dbReference type="ChEBI" id="CHEBI:29105"/>
        <label>2</label>
    </ligand>
</feature>
<keyword evidence="2 6" id="KW-0378">Hydrolase</keyword>